<dbReference type="AlphaFoldDB" id="A0A0P0D1R2"/>
<name>A0A0P0D1R2_9FLAO</name>
<protein>
    <recommendedName>
        <fullName evidence="3">Lipoprotein</fullName>
    </recommendedName>
</protein>
<evidence type="ECO:0000313" key="2">
    <source>
        <dbReference type="Proteomes" id="UP000057981"/>
    </source>
</evidence>
<dbReference type="Proteomes" id="UP000057981">
    <property type="component" value="Chromosome"/>
</dbReference>
<dbReference type="OrthoDB" id="851130at2"/>
<reference evidence="1 2" key="1">
    <citation type="submission" date="2015-10" db="EMBL/GenBank/DDBJ databases">
        <authorList>
            <person name="Gilbert D.G."/>
        </authorList>
    </citation>
    <scope>NUCLEOTIDE SEQUENCE [LARGE SCALE GENOMIC DNA]</scope>
    <source>
        <strain evidence="2">HZ-22</strain>
    </source>
</reference>
<dbReference type="KEGG" id="ahz:APS56_06605"/>
<dbReference type="EMBL" id="CP012898">
    <property type="protein sequence ID" value="ALJ04810.1"/>
    <property type="molecule type" value="Genomic_DNA"/>
</dbReference>
<accession>A0A0P0D1R2</accession>
<gene>
    <name evidence="1" type="ORF">APS56_06605</name>
</gene>
<dbReference type="PROSITE" id="PS51257">
    <property type="entry name" value="PROKAR_LIPOPROTEIN"/>
    <property type="match status" value="1"/>
</dbReference>
<dbReference type="RefSeq" id="WP_054726282.1">
    <property type="nucleotide sequence ID" value="NZ_CP012898.1"/>
</dbReference>
<evidence type="ECO:0008006" key="3">
    <source>
        <dbReference type="Google" id="ProtNLM"/>
    </source>
</evidence>
<keyword evidence="2" id="KW-1185">Reference proteome</keyword>
<evidence type="ECO:0000313" key="1">
    <source>
        <dbReference type="EMBL" id="ALJ04810.1"/>
    </source>
</evidence>
<organism evidence="1 2">
    <name type="scientific">Pseudalgibacter alginicilyticus</name>
    <dbReference type="NCBI Taxonomy" id="1736674"/>
    <lineage>
        <taxon>Bacteria</taxon>
        <taxon>Pseudomonadati</taxon>
        <taxon>Bacteroidota</taxon>
        <taxon>Flavobacteriia</taxon>
        <taxon>Flavobacteriales</taxon>
        <taxon>Flavobacteriaceae</taxon>
        <taxon>Pseudalgibacter</taxon>
    </lineage>
</organism>
<sequence length="194" mass="22731">MKKLTLILILILSAGCSSKTKTEKAITEQVSELKPPFKNQGGQEDFWAQEFFKDEYEKQNHIKFNGEIKIVNEYKSLDEHGNFITNANEISFGNRVVEINLNDNKLRSIFENGILYPDLISEKYFKIWDLEELSFLNKSPKIKKFRIFANMPERIYTQIILLELKNESADNQTSMSEFIENAQLTFIKEAWLMM</sequence>
<proteinExistence type="predicted"/>